<sequence length="328" mass="38765">MALYHYTNLDALTSIIQNNELWFTHINYMNDSQELYEGLDKIVDRWLYKRRLKRHIKSTQLNIPPEDLRKEFEAMWDNRLHREIYRESEAFLEEIEKFRTNCNIFVMSFSESSDLLSQWRGYSNLSQGYCIEFDEGRLNEQLNRQQKMFNADESMQFSLQQCMYSDETSNKLIEEHSDKLMSKEPYDLLEINEDDFERYYAKYDIQSNLVEDKHYAVIYEKVHNLLSNILITAANIKNNSFREEKEKRAAIYLSNECASRVSYRNKNGVLIPFFKLPITENVIESITLGPGPNAELAAASLAQYLTQKFENADVPKVHISETPFRDSL</sequence>
<dbReference type="Pfam" id="PF11185">
    <property type="entry name" value="DUF2971"/>
    <property type="match status" value="1"/>
</dbReference>
<dbReference type="Proteomes" id="UP001156601">
    <property type="component" value="Unassembled WGS sequence"/>
</dbReference>
<accession>A0AA37WIM9</accession>
<dbReference type="InterPro" id="IPR021352">
    <property type="entry name" value="DUF2971"/>
</dbReference>
<comment type="caution">
    <text evidence="1">The sequence shown here is derived from an EMBL/GenBank/DDBJ whole genome shotgun (WGS) entry which is preliminary data.</text>
</comment>
<reference evidence="1" key="1">
    <citation type="journal article" date="2014" name="Int. J. Syst. Evol. Microbiol.">
        <title>Complete genome sequence of Corynebacterium casei LMG S-19264T (=DSM 44701T), isolated from a smear-ripened cheese.</title>
        <authorList>
            <consortium name="US DOE Joint Genome Institute (JGI-PGF)"/>
            <person name="Walter F."/>
            <person name="Albersmeier A."/>
            <person name="Kalinowski J."/>
            <person name="Ruckert C."/>
        </authorList>
    </citation>
    <scope>NUCLEOTIDE SEQUENCE</scope>
    <source>
        <strain evidence="1">NBRC 110023</strain>
    </source>
</reference>
<evidence type="ECO:0000313" key="2">
    <source>
        <dbReference type="Proteomes" id="UP001156601"/>
    </source>
</evidence>
<evidence type="ECO:0000313" key="1">
    <source>
        <dbReference type="EMBL" id="GLR71298.1"/>
    </source>
</evidence>
<evidence type="ECO:0008006" key="3">
    <source>
        <dbReference type="Google" id="ProtNLM"/>
    </source>
</evidence>
<protein>
    <recommendedName>
        <fullName evidence="3">DUF2971 domain-containing protein</fullName>
    </recommendedName>
</protein>
<gene>
    <name evidence="1" type="ORF">GCM10007852_22060</name>
</gene>
<dbReference type="RefSeq" id="WP_284217659.1">
    <property type="nucleotide sequence ID" value="NZ_BSOT01000006.1"/>
</dbReference>
<organism evidence="1 2">
    <name type="scientific">Agaribacter marinus</name>
    <dbReference type="NCBI Taxonomy" id="1431249"/>
    <lineage>
        <taxon>Bacteria</taxon>
        <taxon>Pseudomonadati</taxon>
        <taxon>Pseudomonadota</taxon>
        <taxon>Gammaproteobacteria</taxon>
        <taxon>Alteromonadales</taxon>
        <taxon>Alteromonadaceae</taxon>
        <taxon>Agaribacter</taxon>
    </lineage>
</organism>
<keyword evidence="2" id="KW-1185">Reference proteome</keyword>
<reference evidence="1" key="2">
    <citation type="submission" date="2023-01" db="EMBL/GenBank/DDBJ databases">
        <title>Draft genome sequence of Agaribacter marinus strain NBRC 110023.</title>
        <authorList>
            <person name="Sun Q."/>
            <person name="Mori K."/>
        </authorList>
    </citation>
    <scope>NUCLEOTIDE SEQUENCE</scope>
    <source>
        <strain evidence="1">NBRC 110023</strain>
    </source>
</reference>
<proteinExistence type="predicted"/>
<dbReference type="EMBL" id="BSOT01000006">
    <property type="protein sequence ID" value="GLR71298.1"/>
    <property type="molecule type" value="Genomic_DNA"/>
</dbReference>
<dbReference type="AlphaFoldDB" id="A0AA37WIM9"/>
<name>A0AA37WIM9_9ALTE</name>